<comment type="caution">
    <text evidence="2">The sequence shown here is derived from an EMBL/GenBank/DDBJ whole genome shotgun (WGS) entry which is preliminary data.</text>
</comment>
<name>A0A9X6NLX1_HYPEX</name>
<sequence length="241" mass="26526">MRPILDTQFSAVSELDTCNARLALLERNKIPDPADTGLLQISAGILVIPSSVTNERSASVHLHSRHSGSSSPARWASWPAACSERISLGDPRQRRCIKLPYMRVSISCLGLYRNMMLLGAFFMCIAGLPTGCRVAPAPQRPADPFATFRRHHTDGEKDFNLQPRLRPLGRTKSGEPRVRARERRKTASVVTLCHPAYYSPVGSMGCGDDGWPFTRHSARVSRNGGLTREDADWTGGDGQTE</sequence>
<feature type="region of interest" description="Disordered" evidence="1">
    <location>
        <begin position="222"/>
        <end position="241"/>
    </location>
</feature>
<proteinExistence type="predicted"/>
<dbReference type="Proteomes" id="UP000192578">
    <property type="component" value="Unassembled WGS sequence"/>
</dbReference>
<organism evidence="2 3">
    <name type="scientific">Hypsibius exemplaris</name>
    <name type="common">Freshwater tardigrade</name>
    <dbReference type="NCBI Taxonomy" id="2072580"/>
    <lineage>
        <taxon>Eukaryota</taxon>
        <taxon>Metazoa</taxon>
        <taxon>Ecdysozoa</taxon>
        <taxon>Tardigrada</taxon>
        <taxon>Eutardigrada</taxon>
        <taxon>Parachela</taxon>
        <taxon>Hypsibioidea</taxon>
        <taxon>Hypsibiidae</taxon>
        <taxon>Hypsibius</taxon>
    </lineage>
</organism>
<evidence type="ECO:0000313" key="3">
    <source>
        <dbReference type="Proteomes" id="UP000192578"/>
    </source>
</evidence>
<dbReference type="AlphaFoldDB" id="A0A9X6NLX1"/>
<evidence type="ECO:0000313" key="2">
    <source>
        <dbReference type="EMBL" id="OWA55201.1"/>
    </source>
</evidence>
<dbReference type="EMBL" id="MTYJ01000577">
    <property type="protein sequence ID" value="OWA55201.1"/>
    <property type="molecule type" value="Genomic_DNA"/>
</dbReference>
<protein>
    <submittedName>
        <fullName evidence="2">Uncharacterized protein</fullName>
    </submittedName>
</protein>
<accession>A0A9X6NLX1</accession>
<reference evidence="3" key="1">
    <citation type="submission" date="2017-01" db="EMBL/GenBank/DDBJ databases">
        <title>Comparative genomics of anhydrobiosis in the tardigrade Hypsibius dujardini.</title>
        <authorList>
            <person name="Yoshida Y."/>
            <person name="Koutsovoulos G."/>
            <person name="Laetsch D."/>
            <person name="Stevens L."/>
            <person name="Kumar S."/>
            <person name="Horikawa D."/>
            <person name="Ishino K."/>
            <person name="Komine S."/>
            <person name="Tomita M."/>
            <person name="Blaxter M."/>
            <person name="Arakawa K."/>
        </authorList>
    </citation>
    <scope>NUCLEOTIDE SEQUENCE [LARGE SCALE GENOMIC DNA]</scope>
    <source>
        <strain evidence="3">Z151</strain>
    </source>
</reference>
<evidence type="ECO:0000256" key="1">
    <source>
        <dbReference type="SAM" id="MobiDB-lite"/>
    </source>
</evidence>
<keyword evidence="3" id="KW-1185">Reference proteome</keyword>
<gene>
    <name evidence="2" type="ORF">BV898_19589</name>
</gene>